<dbReference type="WBParaSite" id="jg6135">
    <property type="protein sequence ID" value="jg6135"/>
    <property type="gene ID" value="jg6135"/>
</dbReference>
<dbReference type="Proteomes" id="UP000887574">
    <property type="component" value="Unplaced"/>
</dbReference>
<keyword evidence="1" id="KW-0812">Transmembrane</keyword>
<keyword evidence="3" id="KW-1185">Reference proteome</keyword>
<sequence>MCISSFLLCFRALIKAHCLKNFACDFFDSVFKRKLSIKDQLDFFNLWYITIVVNDLLIILGTICKVTIEFRDFDSDLFTMTGIMLGLGALLVYIGLLRYLGFSTSTIYWC</sequence>
<dbReference type="PANTHER" id="PTHR12127">
    <property type="entry name" value="MUCOLIPIN"/>
    <property type="match status" value="1"/>
</dbReference>
<dbReference type="AlphaFoldDB" id="A0A915EJV2"/>
<dbReference type="InterPro" id="IPR039031">
    <property type="entry name" value="Mucolipin"/>
</dbReference>
<organism evidence="3 4">
    <name type="scientific">Ditylenchus dipsaci</name>
    <dbReference type="NCBI Taxonomy" id="166011"/>
    <lineage>
        <taxon>Eukaryota</taxon>
        <taxon>Metazoa</taxon>
        <taxon>Ecdysozoa</taxon>
        <taxon>Nematoda</taxon>
        <taxon>Chromadorea</taxon>
        <taxon>Rhabditida</taxon>
        <taxon>Tylenchina</taxon>
        <taxon>Tylenchomorpha</taxon>
        <taxon>Sphaerularioidea</taxon>
        <taxon>Anguinidae</taxon>
        <taxon>Anguininae</taxon>
        <taxon>Ditylenchus</taxon>
    </lineage>
</organism>
<reference evidence="4" key="1">
    <citation type="submission" date="2022-11" db="UniProtKB">
        <authorList>
            <consortium name="WormBaseParasite"/>
        </authorList>
    </citation>
    <scope>IDENTIFICATION</scope>
</reference>
<protein>
    <submittedName>
        <fullName evidence="4">Uncharacterized protein</fullName>
    </submittedName>
</protein>
<feature type="transmembrane region" description="Helical" evidence="1">
    <location>
        <begin position="46"/>
        <end position="68"/>
    </location>
</feature>
<evidence type="ECO:0000313" key="4">
    <source>
        <dbReference type="WBParaSite" id="jg6135"/>
    </source>
</evidence>
<dbReference type="GO" id="GO:0005765">
    <property type="term" value="C:lysosomal membrane"/>
    <property type="evidence" value="ECO:0007669"/>
    <property type="project" value="TreeGrafter"/>
</dbReference>
<keyword evidence="2" id="KW-0732">Signal</keyword>
<evidence type="ECO:0000256" key="1">
    <source>
        <dbReference type="SAM" id="Phobius"/>
    </source>
</evidence>
<dbReference type="GO" id="GO:0072345">
    <property type="term" value="F:NAADP-sensitive calcium-release channel activity"/>
    <property type="evidence" value="ECO:0007669"/>
    <property type="project" value="TreeGrafter"/>
</dbReference>
<dbReference type="PANTHER" id="PTHR12127:SF7">
    <property type="entry name" value="SD02261P"/>
    <property type="match status" value="1"/>
</dbReference>
<keyword evidence="1" id="KW-1133">Transmembrane helix</keyword>
<evidence type="ECO:0000313" key="3">
    <source>
        <dbReference type="Proteomes" id="UP000887574"/>
    </source>
</evidence>
<keyword evidence="1" id="KW-0472">Membrane</keyword>
<accession>A0A915EJV2</accession>
<dbReference type="GO" id="GO:0005886">
    <property type="term" value="C:plasma membrane"/>
    <property type="evidence" value="ECO:0007669"/>
    <property type="project" value="TreeGrafter"/>
</dbReference>
<feature type="transmembrane region" description="Helical" evidence="1">
    <location>
        <begin position="77"/>
        <end position="96"/>
    </location>
</feature>
<feature type="chain" id="PRO_5037295168" evidence="2">
    <location>
        <begin position="17"/>
        <end position="110"/>
    </location>
</feature>
<name>A0A915EJV2_9BILA</name>
<proteinExistence type="predicted"/>
<evidence type="ECO:0000256" key="2">
    <source>
        <dbReference type="SAM" id="SignalP"/>
    </source>
</evidence>
<feature type="signal peptide" evidence="2">
    <location>
        <begin position="1"/>
        <end position="16"/>
    </location>
</feature>